<feature type="compositionally biased region" description="Low complexity" evidence="6">
    <location>
        <begin position="268"/>
        <end position="277"/>
    </location>
</feature>
<dbReference type="InterPro" id="IPR006170">
    <property type="entry name" value="PBP/GOBP"/>
</dbReference>
<keyword evidence="3" id="KW-0964">Secreted</keyword>
<evidence type="ECO:0000256" key="1">
    <source>
        <dbReference type="ARBA" id="ARBA00004613"/>
    </source>
</evidence>
<dbReference type="AlphaFoldDB" id="A0ABD1CXH0"/>
<comment type="similarity">
    <text evidence="2">Belongs to the PBP/GOBP family.</text>
</comment>
<dbReference type="PANTHER" id="PTHR11857">
    <property type="entry name" value="ODORANT BINDING PROTEIN-RELATED"/>
    <property type="match status" value="1"/>
</dbReference>
<dbReference type="Pfam" id="PF01395">
    <property type="entry name" value="PBP_GOBP"/>
    <property type="match status" value="1"/>
</dbReference>
<comment type="subcellular location">
    <subcellularLocation>
        <location evidence="1">Secreted</location>
    </subcellularLocation>
</comment>
<keyword evidence="8" id="KW-1185">Reference proteome</keyword>
<evidence type="ECO:0000313" key="8">
    <source>
        <dbReference type="Proteomes" id="UP001562425"/>
    </source>
</evidence>
<dbReference type="Proteomes" id="UP001562425">
    <property type="component" value="Unassembled WGS sequence"/>
</dbReference>
<gene>
    <name evidence="7" type="ORF">pipiens_013681</name>
</gene>
<evidence type="ECO:0000313" key="7">
    <source>
        <dbReference type="EMBL" id="KAL1381138.1"/>
    </source>
</evidence>
<keyword evidence="5" id="KW-1015">Disulfide bond</keyword>
<organism evidence="7 8">
    <name type="scientific">Culex pipiens pipiens</name>
    <name type="common">Northern house mosquito</name>
    <dbReference type="NCBI Taxonomy" id="38569"/>
    <lineage>
        <taxon>Eukaryota</taxon>
        <taxon>Metazoa</taxon>
        <taxon>Ecdysozoa</taxon>
        <taxon>Arthropoda</taxon>
        <taxon>Hexapoda</taxon>
        <taxon>Insecta</taxon>
        <taxon>Pterygota</taxon>
        <taxon>Neoptera</taxon>
        <taxon>Endopterygota</taxon>
        <taxon>Diptera</taxon>
        <taxon>Nematocera</taxon>
        <taxon>Culicoidea</taxon>
        <taxon>Culicidae</taxon>
        <taxon>Culicinae</taxon>
        <taxon>Culicini</taxon>
        <taxon>Culex</taxon>
        <taxon>Culex</taxon>
    </lineage>
</organism>
<dbReference type="InterPro" id="IPR036728">
    <property type="entry name" value="PBP_GOBP_sf"/>
</dbReference>
<dbReference type="CDD" id="cd23992">
    <property type="entry name" value="PBP_GOBP"/>
    <property type="match status" value="1"/>
</dbReference>
<feature type="region of interest" description="Disordered" evidence="6">
    <location>
        <begin position="259"/>
        <end position="285"/>
    </location>
</feature>
<evidence type="ECO:0000256" key="2">
    <source>
        <dbReference type="ARBA" id="ARBA00008098"/>
    </source>
</evidence>
<keyword evidence="4" id="KW-0732">Signal</keyword>
<protein>
    <recommendedName>
        <fullName evidence="9">Odorant-binding protein</fullName>
    </recommendedName>
</protein>
<dbReference type="GO" id="GO:0005576">
    <property type="term" value="C:extracellular region"/>
    <property type="evidence" value="ECO:0007669"/>
    <property type="project" value="UniProtKB-SubCell"/>
</dbReference>
<evidence type="ECO:0000256" key="4">
    <source>
        <dbReference type="ARBA" id="ARBA00022729"/>
    </source>
</evidence>
<reference evidence="7 8" key="1">
    <citation type="submission" date="2024-05" db="EMBL/GenBank/DDBJ databases">
        <title>Culex pipiens pipiens assembly and annotation.</title>
        <authorList>
            <person name="Alout H."/>
            <person name="Durand T."/>
        </authorList>
    </citation>
    <scope>NUCLEOTIDE SEQUENCE [LARGE SCALE GENOMIC DNA]</scope>
    <source>
        <strain evidence="7">HA-2024</strain>
        <tissue evidence="7">Whole body</tissue>
    </source>
</reference>
<name>A0ABD1CXH0_CULPP</name>
<evidence type="ECO:0008006" key="9">
    <source>
        <dbReference type="Google" id="ProtNLM"/>
    </source>
</evidence>
<dbReference type="SUPFAM" id="SSF47565">
    <property type="entry name" value="Insect pheromone/odorant-binding proteins"/>
    <property type="match status" value="1"/>
</dbReference>
<dbReference type="PANTHER" id="PTHR11857:SF46">
    <property type="entry name" value="GENERAL ODORANT-BINDING PROTEIN 99A-RELATED"/>
    <property type="match status" value="1"/>
</dbReference>
<dbReference type="EMBL" id="JBEHCU010008788">
    <property type="protein sequence ID" value="KAL1381138.1"/>
    <property type="molecule type" value="Genomic_DNA"/>
</dbReference>
<evidence type="ECO:0000256" key="6">
    <source>
        <dbReference type="SAM" id="MobiDB-lite"/>
    </source>
</evidence>
<evidence type="ECO:0000256" key="3">
    <source>
        <dbReference type="ARBA" id="ARBA00022525"/>
    </source>
</evidence>
<dbReference type="Gene3D" id="1.10.238.20">
    <property type="entry name" value="Pheromone/general odorant binding protein domain"/>
    <property type="match status" value="2"/>
</dbReference>
<comment type="caution">
    <text evidence="7">The sequence shown here is derived from an EMBL/GenBank/DDBJ whole genome shotgun (WGS) entry which is preliminary data.</text>
</comment>
<accession>A0ABD1CXH0</accession>
<proteinExistence type="inferred from homology"/>
<sequence>MQIATCPIGLRAVNAIGHVRTWGYKNVPEVTPEGSLQNNAGISVRRAEFECGRYLGSDHDCAAYCEQLVLRSWNDEYGVLQARYGRHYRPNCDDSDYYNRTVDCIQRGTGPRDDFCCRSSVSKRCYLENYGHLEPTAPQILHMPKLRLRSNLEQCARILKISEEELADYRAVLFQHPPKARCLLRCLLIREGLYSDRNGPDAHRTYIQCGGYGDTEEIFQRELRDCVASIWARYRDPCERAAHVVFECIPRDMPNSLGTVVDDDPVTTKRPSTTTTTRRPRTPPK</sequence>
<evidence type="ECO:0000256" key="5">
    <source>
        <dbReference type="ARBA" id="ARBA00023157"/>
    </source>
</evidence>